<protein>
    <submittedName>
        <fullName evidence="2">Uncharacterized protein</fullName>
    </submittedName>
</protein>
<accession>A0AA87W9E6</accession>
<reference evidence="2" key="2">
    <citation type="submission" date="2022-12" db="EMBL/GenBank/DDBJ databases">
        <authorList>
            <person name="Sun Q."/>
            <person name="Zhou Y."/>
        </authorList>
    </citation>
    <scope>NUCLEOTIDE SEQUENCE</scope>
    <source>
        <strain evidence="2">CGMCC 1.15034</strain>
    </source>
</reference>
<sequence length="72" mass="8254">MGLSPIDKPTTRYRFRLWVVTSIESPVRSRQAELRRAAELKRRNGMGSRTLGRSKVTRTKPAADRPFVHLSC</sequence>
<feature type="compositionally biased region" description="Basic and acidic residues" evidence="1">
    <location>
        <begin position="61"/>
        <end position="72"/>
    </location>
</feature>
<dbReference type="Proteomes" id="UP000625079">
    <property type="component" value="Unassembled WGS sequence"/>
</dbReference>
<comment type="caution">
    <text evidence="2">The sequence shown here is derived from an EMBL/GenBank/DDBJ whole genome shotgun (WGS) entry which is preliminary data.</text>
</comment>
<proteinExistence type="predicted"/>
<evidence type="ECO:0000256" key="1">
    <source>
        <dbReference type="SAM" id="MobiDB-lite"/>
    </source>
</evidence>
<name>A0AA87W9E6_9BRAD</name>
<evidence type="ECO:0000313" key="2">
    <source>
        <dbReference type="EMBL" id="GGI31149.1"/>
    </source>
</evidence>
<dbReference type="EMBL" id="BMHC01000020">
    <property type="protein sequence ID" value="GGI31149.1"/>
    <property type="molecule type" value="Genomic_DNA"/>
</dbReference>
<dbReference type="AlphaFoldDB" id="A0AA87W9E6"/>
<organism evidence="2 3">
    <name type="scientific">Bradyrhizobium guangdongense</name>
    <dbReference type="NCBI Taxonomy" id="1325090"/>
    <lineage>
        <taxon>Bacteria</taxon>
        <taxon>Pseudomonadati</taxon>
        <taxon>Pseudomonadota</taxon>
        <taxon>Alphaproteobacteria</taxon>
        <taxon>Hyphomicrobiales</taxon>
        <taxon>Nitrobacteraceae</taxon>
        <taxon>Bradyrhizobium</taxon>
    </lineage>
</organism>
<reference evidence="2" key="1">
    <citation type="journal article" date="2014" name="Int. J. Syst. Evol. Microbiol.">
        <title>Complete genome sequence of Corynebacterium casei LMG S-19264T (=DSM 44701T), isolated from a smear-ripened cheese.</title>
        <authorList>
            <consortium name="US DOE Joint Genome Institute (JGI-PGF)"/>
            <person name="Walter F."/>
            <person name="Albersmeier A."/>
            <person name="Kalinowski J."/>
            <person name="Ruckert C."/>
        </authorList>
    </citation>
    <scope>NUCLEOTIDE SEQUENCE</scope>
    <source>
        <strain evidence="2">CGMCC 1.15034</strain>
    </source>
</reference>
<gene>
    <name evidence="2" type="ORF">GCM10010987_62980</name>
</gene>
<feature type="region of interest" description="Disordered" evidence="1">
    <location>
        <begin position="41"/>
        <end position="72"/>
    </location>
</feature>
<evidence type="ECO:0000313" key="3">
    <source>
        <dbReference type="Proteomes" id="UP000625079"/>
    </source>
</evidence>